<dbReference type="RefSeq" id="WP_045311260.1">
    <property type="nucleotide sequence ID" value="NZ_JYJG01000059.1"/>
</dbReference>
<dbReference type="AlphaFoldDB" id="A0A0F0H812"/>
<keyword evidence="3" id="KW-1185">Reference proteome</keyword>
<sequence>MIGDGFKNLIGGVELVGEGDTQFMVAASAASQVHKCTPDRSLSQQACDDLKFMIFDARKMKYITRNISTAWKAGKPGVLTKDSAAEPQNRKFVCLPSFPRLYGGECDEYPFASTSEGGKGAQEQEVPGRENRCQGGTIRARYATAGIKDGDSYLVVIIHPEAIAPGPYQGEDDALSKDEVCG</sequence>
<protein>
    <recommendedName>
        <fullName evidence="1">Deoxyribonuclease NucA/NucB domain-containing protein</fullName>
    </recommendedName>
</protein>
<evidence type="ECO:0000313" key="2">
    <source>
        <dbReference type="EMBL" id="KJK50447.1"/>
    </source>
</evidence>
<dbReference type="EMBL" id="JYJG01000059">
    <property type="protein sequence ID" value="KJK50447.1"/>
    <property type="molecule type" value="Genomic_DNA"/>
</dbReference>
<accession>A0A0F0H812</accession>
<organism evidence="2 3">
    <name type="scientific">Lentzea aerocolonigenes</name>
    <name type="common">Lechevalieria aerocolonigenes</name>
    <name type="synonym">Saccharothrix aerocolonigenes</name>
    <dbReference type="NCBI Taxonomy" id="68170"/>
    <lineage>
        <taxon>Bacteria</taxon>
        <taxon>Bacillati</taxon>
        <taxon>Actinomycetota</taxon>
        <taxon>Actinomycetes</taxon>
        <taxon>Pseudonocardiales</taxon>
        <taxon>Pseudonocardiaceae</taxon>
        <taxon>Lentzea</taxon>
    </lineage>
</organism>
<proteinExistence type="predicted"/>
<gene>
    <name evidence="2" type="ORF">UK23_10665</name>
</gene>
<evidence type="ECO:0000313" key="3">
    <source>
        <dbReference type="Proteomes" id="UP000033393"/>
    </source>
</evidence>
<dbReference type="PATRIC" id="fig|68170.10.peg.939"/>
<reference evidence="2 3" key="1">
    <citation type="submission" date="2015-02" db="EMBL/GenBank/DDBJ databases">
        <authorList>
            <person name="Ju K.-S."/>
            <person name="Doroghazi J.R."/>
            <person name="Metcalf W."/>
        </authorList>
    </citation>
    <scope>NUCLEOTIDE SEQUENCE [LARGE SCALE GENOMIC DNA]</scope>
    <source>
        <strain evidence="2 3">NRRL B-16140</strain>
    </source>
</reference>
<dbReference type="OrthoDB" id="2751008at2"/>
<dbReference type="Proteomes" id="UP000033393">
    <property type="component" value="Unassembled WGS sequence"/>
</dbReference>
<dbReference type="InterPro" id="IPR029476">
    <property type="entry name" value="DNase_NucA_NucB"/>
</dbReference>
<comment type="caution">
    <text evidence="2">The sequence shown here is derived from an EMBL/GenBank/DDBJ whole genome shotgun (WGS) entry which is preliminary data.</text>
</comment>
<evidence type="ECO:0000259" key="1">
    <source>
        <dbReference type="Pfam" id="PF14040"/>
    </source>
</evidence>
<feature type="domain" description="Deoxyribonuclease NucA/NucB" evidence="1">
    <location>
        <begin position="103"/>
        <end position="156"/>
    </location>
</feature>
<name>A0A0F0H812_LENAE</name>
<dbReference type="Pfam" id="PF14040">
    <property type="entry name" value="DNase_NucA_NucB"/>
    <property type="match status" value="1"/>
</dbReference>